<dbReference type="Gene3D" id="1.10.3210.10">
    <property type="entry name" value="Hypothetical protein af1432"/>
    <property type="match status" value="1"/>
</dbReference>
<proteinExistence type="predicted"/>
<dbReference type="PANTHER" id="PTHR21174">
    <property type="match status" value="1"/>
</dbReference>
<dbReference type="RefSeq" id="WP_182836698.1">
    <property type="nucleotide sequence ID" value="NZ_BAAABQ010000007.1"/>
</dbReference>
<dbReference type="PANTHER" id="PTHR21174:SF0">
    <property type="entry name" value="HD PHOSPHOHYDROLASE FAMILY PROTEIN-RELATED"/>
    <property type="match status" value="1"/>
</dbReference>
<dbReference type="InterPro" id="IPR009218">
    <property type="entry name" value="HD_phosphohydro"/>
</dbReference>
<organism evidence="1 2">
    <name type="scientific">Kutzneria viridogrisea</name>
    <dbReference type="NCBI Taxonomy" id="47990"/>
    <lineage>
        <taxon>Bacteria</taxon>
        <taxon>Bacillati</taxon>
        <taxon>Actinomycetota</taxon>
        <taxon>Actinomycetes</taxon>
        <taxon>Pseudonocardiales</taxon>
        <taxon>Pseudonocardiaceae</taxon>
        <taxon>Kutzneria</taxon>
    </lineage>
</organism>
<protein>
    <submittedName>
        <fullName evidence="1">Metal-dependent HD superfamily phosphohydrolase</fullName>
    </submittedName>
</protein>
<name>A0ABR6BC67_9PSEU</name>
<dbReference type="PIRSF" id="PIRSF035170">
    <property type="entry name" value="HD_phosphohydro"/>
    <property type="match status" value="1"/>
</dbReference>
<dbReference type="EMBL" id="JACJID010000001">
    <property type="protein sequence ID" value="MBA8924321.1"/>
    <property type="molecule type" value="Genomic_DNA"/>
</dbReference>
<dbReference type="Proteomes" id="UP000517916">
    <property type="component" value="Unassembled WGS sequence"/>
</dbReference>
<keyword evidence="2" id="KW-1185">Reference proteome</keyword>
<accession>A0ABR6BC67</accession>
<comment type="caution">
    <text evidence="1">The sequence shown here is derived from an EMBL/GenBank/DDBJ whole genome shotgun (WGS) entry which is preliminary data.</text>
</comment>
<evidence type="ECO:0000313" key="2">
    <source>
        <dbReference type="Proteomes" id="UP000517916"/>
    </source>
</evidence>
<sequence length="213" mass="23127">MRKAWRCAVLALGGDGQVADEAAAELVRRYAQPHRRHHNLVHVEAVVRDATGLAHRLGLAEVERALLVVAACAHDVVYDGRPGEDEQRSADWVEHWLTRAGVAAVHAARAAELVLATAAHTAPAGDLTALALLDADLAILAAEEAGYDEYRAAVRQEYSAYDEAAWRAGRTKVLTELVSREPLYATEAGRQLWEAAAKSNLARELRSLAAQDR</sequence>
<dbReference type="SUPFAM" id="SSF109604">
    <property type="entry name" value="HD-domain/PDEase-like"/>
    <property type="match status" value="1"/>
</dbReference>
<evidence type="ECO:0000313" key="1">
    <source>
        <dbReference type="EMBL" id="MBA8924321.1"/>
    </source>
</evidence>
<reference evidence="1 2" key="1">
    <citation type="submission" date="2020-08" db="EMBL/GenBank/DDBJ databases">
        <title>Genomic Encyclopedia of Archaeal and Bacterial Type Strains, Phase II (KMG-II): from individual species to whole genera.</title>
        <authorList>
            <person name="Goeker M."/>
        </authorList>
    </citation>
    <scope>NUCLEOTIDE SEQUENCE [LARGE SCALE GENOMIC DNA]</scope>
    <source>
        <strain evidence="1 2">DSM 43850</strain>
    </source>
</reference>
<gene>
    <name evidence="1" type="ORF">BC739_001518</name>
</gene>